<dbReference type="Gene3D" id="3.90.550.10">
    <property type="entry name" value="Spore Coat Polysaccharide Biosynthesis Protein SpsA, Chain A"/>
    <property type="match status" value="1"/>
</dbReference>
<organism evidence="2 3">
    <name type="scientific">Planktotalea frisia</name>
    <dbReference type="NCBI Taxonomy" id="696762"/>
    <lineage>
        <taxon>Bacteria</taxon>
        <taxon>Pseudomonadati</taxon>
        <taxon>Pseudomonadota</taxon>
        <taxon>Alphaproteobacteria</taxon>
        <taxon>Rhodobacterales</taxon>
        <taxon>Paracoccaceae</taxon>
        <taxon>Planktotalea</taxon>
    </lineage>
</organism>
<dbReference type="SUPFAM" id="SSF53448">
    <property type="entry name" value="Nucleotide-diphospho-sugar transferases"/>
    <property type="match status" value="1"/>
</dbReference>
<dbReference type="EC" id="2.4.1.305" evidence="2"/>
<dbReference type="PANTHER" id="PTHR22916">
    <property type="entry name" value="GLYCOSYLTRANSFERASE"/>
    <property type="match status" value="1"/>
</dbReference>
<dbReference type="InterPro" id="IPR029044">
    <property type="entry name" value="Nucleotide-diphossugar_trans"/>
</dbReference>
<gene>
    <name evidence="2" type="primary">wfgD</name>
    <name evidence="2" type="ORF">PFRI_33200</name>
</gene>
<keyword evidence="2" id="KW-0808">Transferase</keyword>
<dbReference type="InterPro" id="IPR001173">
    <property type="entry name" value="Glyco_trans_2-like"/>
</dbReference>
<dbReference type="OrthoDB" id="5291101at2"/>
<sequence length="244" mass="27098">MATVSILMPAYRAAPTIGAAIASIQAQTEPDWELLVINDRSQDETVQTALEFAQEDDRIRILDNDGPKGAAAARNAGLAHATGRYIAFLDADDEWLPNKLASQLALLLETNAPLCYTGFEVKRAKRHIRDVRVPTSVTYEQLLAGNIIGCLTAMYDTQICGKVTMPLIKRRHDFALWLHILKAHGPACGIPEPHAILRLANGTLSSNKILATYGTWRMYRDIVGLSIPKSMVSLYRHLRQRILR</sequence>
<keyword evidence="2" id="KW-0328">Glycosyltransferase</keyword>
<dbReference type="AlphaFoldDB" id="A0A1L9NT11"/>
<dbReference type="GO" id="GO:0016758">
    <property type="term" value="F:hexosyltransferase activity"/>
    <property type="evidence" value="ECO:0007669"/>
    <property type="project" value="UniProtKB-ARBA"/>
</dbReference>
<protein>
    <submittedName>
        <fullName evidence="2">UDP-Glc:alpha-D-GlcNAc-diphosphoundecaprenol beta-1,3-glucosyltransferase WfgD</fullName>
        <ecNumber evidence="2">2.4.1.305</ecNumber>
    </submittedName>
</protein>
<dbReference type="Proteomes" id="UP000184514">
    <property type="component" value="Unassembled WGS sequence"/>
</dbReference>
<keyword evidence="3" id="KW-1185">Reference proteome</keyword>
<dbReference type="PANTHER" id="PTHR22916:SF3">
    <property type="entry name" value="UDP-GLCNAC:BETAGAL BETA-1,3-N-ACETYLGLUCOSAMINYLTRANSFERASE-LIKE PROTEIN 1"/>
    <property type="match status" value="1"/>
</dbReference>
<name>A0A1L9NT11_9RHOB</name>
<dbReference type="RefSeq" id="WP_084649733.1">
    <property type="nucleotide sequence ID" value="NZ_JABBAN010000113.1"/>
</dbReference>
<accession>A0A1L9NT11</accession>
<reference evidence="2 3" key="1">
    <citation type="submission" date="2016-10" db="EMBL/GenBank/DDBJ databases">
        <title>Genome sequence of Planktotalea frisia SH6-1.</title>
        <authorList>
            <person name="Poehlein A."/>
            <person name="Bakenhus I."/>
            <person name="Voget S."/>
            <person name="Brinkhoff T."/>
            <person name="Simon M."/>
        </authorList>
    </citation>
    <scope>NUCLEOTIDE SEQUENCE [LARGE SCALE GENOMIC DNA]</scope>
    <source>
        <strain evidence="2 3">SH6-1</strain>
    </source>
</reference>
<comment type="caution">
    <text evidence="2">The sequence shown here is derived from an EMBL/GenBank/DDBJ whole genome shotgun (WGS) entry which is preliminary data.</text>
</comment>
<dbReference type="CDD" id="cd00761">
    <property type="entry name" value="Glyco_tranf_GTA_type"/>
    <property type="match status" value="1"/>
</dbReference>
<evidence type="ECO:0000259" key="1">
    <source>
        <dbReference type="Pfam" id="PF00535"/>
    </source>
</evidence>
<dbReference type="EMBL" id="MLCB01000181">
    <property type="protein sequence ID" value="OJI92450.1"/>
    <property type="molecule type" value="Genomic_DNA"/>
</dbReference>
<evidence type="ECO:0000313" key="3">
    <source>
        <dbReference type="Proteomes" id="UP000184514"/>
    </source>
</evidence>
<proteinExistence type="predicted"/>
<dbReference type="Pfam" id="PF00535">
    <property type="entry name" value="Glycos_transf_2"/>
    <property type="match status" value="1"/>
</dbReference>
<dbReference type="STRING" id="696762.PFRI_33200"/>
<feature type="domain" description="Glycosyltransferase 2-like" evidence="1">
    <location>
        <begin position="5"/>
        <end position="115"/>
    </location>
</feature>
<evidence type="ECO:0000313" key="2">
    <source>
        <dbReference type="EMBL" id="OJI92450.1"/>
    </source>
</evidence>